<accession>A0A7W8HCS1</accession>
<dbReference type="SUPFAM" id="SSF47413">
    <property type="entry name" value="lambda repressor-like DNA-binding domains"/>
    <property type="match status" value="1"/>
</dbReference>
<feature type="domain" description="HTH lacI-type" evidence="4">
    <location>
        <begin position="3"/>
        <end position="46"/>
    </location>
</feature>
<dbReference type="SUPFAM" id="SSF53822">
    <property type="entry name" value="Periplasmic binding protein-like I"/>
    <property type="match status" value="1"/>
</dbReference>
<dbReference type="PANTHER" id="PTHR30146">
    <property type="entry name" value="LACI-RELATED TRANSCRIPTIONAL REPRESSOR"/>
    <property type="match status" value="1"/>
</dbReference>
<protein>
    <submittedName>
        <fullName evidence="5">LacI family transcriptional regulator</fullName>
    </submittedName>
</protein>
<dbReference type="InterPro" id="IPR028082">
    <property type="entry name" value="Peripla_BP_I"/>
</dbReference>
<dbReference type="Proteomes" id="UP000543642">
    <property type="component" value="Unassembled WGS sequence"/>
</dbReference>
<evidence type="ECO:0000259" key="4">
    <source>
        <dbReference type="PROSITE" id="PS50932"/>
    </source>
</evidence>
<evidence type="ECO:0000256" key="2">
    <source>
        <dbReference type="ARBA" id="ARBA00023125"/>
    </source>
</evidence>
<dbReference type="PANTHER" id="PTHR30146:SF109">
    <property type="entry name" value="HTH-TYPE TRANSCRIPTIONAL REGULATOR GALS"/>
    <property type="match status" value="1"/>
</dbReference>
<dbReference type="Pfam" id="PF13377">
    <property type="entry name" value="Peripla_BP_3"/>
    <property type="match status" value="1"/>
</dbReference>
<dbReference type="CDD" id="cd01392">
    <property type="entry name" value="HTH_LacI"/>
    <property type="match status" value="1"/>
</dbReference>
<evidence type="ECO:0000256" key="1">
    <source>
        <dbReference type="ARBA" id="ARBA00023015"/>
    </source>
</evidence>
<keyword evidence="1" id="KW-0805">Transcription regulation</keyword>
<dbReference type="SMART" id="SM00354">
    <property type="entry name" value="HTH_LACI"/>
    <property type="match status" value="1"/>
</dbReference>
<comment type="caution">
    <text evidence="5">The sequence shown here is derived from an EMBL/GenBank/DDBJ whole genome shotgun (WGS) entry which is preliminary data.</text>
</comment>
<evidence type="ECO:0000256" key="3">
    <source>
        <dbReference type="ARBA" id="ARBA00023163"/>
    </source>
</evidence>
<evidence type="ECO:0000313" key="6">
    <source>
        <dbReference type="Proteomes" id="UP000543642"/>
    </source>
</evidence>
<dbReference type="RefSeq" id="WP_183775115.1">
    <property type="nucleotide sequence ID" value="NZ_CAWVEG010000009.1"/>
</dbReference>
<dbReference type="InterPro" id="IPR000843">
    <property type="entry name" value="HTH_LacI"/>
</dbReference>
<dbReference type="InterPro" id="IPR046335">
    <property type="entry name" value="LacI/GalR-like_sensor"/>
</dbReference>
<evidence type="ECO:0000313" key="5">
    <source>
        <dbReference type="EMBL" id="MBB5265287.1"/>
    </source>
</evidence>
<keyword evidence="6" id="KW-1185">Reference proteome</keyword>
<proteinExistence type="predicted"/>
<dbReference type="Gene3D" id="1.10.260.40">
    <property type="entry name" value="lambda repressor-like DNA-binding domains"/>
    <property type="match status" value="1"/>
</dbReference>
<name>A0A7W8HCS1_9FIRM</name>
<dbReference type="Pfam" id="PF00356">
    <property type="entry name" value="LacI"/>
    <property type="match status" value="1"/>
</dbReference>
<keyword evidence="3" id="KW-0804">Transcription</keyword>
<gene>
    <name evidence="5" type="ORF">HNP82_002430</name>
</gene>
<organism evidence="5 6">
    <name type="scientific">Catenibacillus scindens</name>
    <dbReference type="NCBI Taxonomy" id="673271"/>
    <lineage>
        <taxon>Bacteria</taxon>
        <taxon>Bacillati</taxon>
        <taxon>Bacillota</taxon>
        <taxon>Clostridia</taxon>
        <taxon>Lachnospirales</taxon>
        <taxon>Lachnospiraceae</taxon>
        <taxon>Catenibacillus</taxon>
    </lineage>
</organism>
<dbReference type="InterPro" id="IPR010982">
    <property type="entry name" value="Lambda_DNA-bd_dom_sf"/>
</dbReference>
<dbReference type="EMBL" id="JACHFW010000010">
    <property type="protein sequence ID" value="MBB5265287.1"/>
    <property type="molecule type" value="Genomic_DNA"/>
</dbReference>
<sequence>MSITAKELAKKLNISPAAISMALNHKPGVSTATRQKILDAAQKYGYDFTRISQKITVHGAVYLIIYKKHGAVVADTPFFAQLSEGITLGCKKENFNLKVTYIYEDEDNTERQIEDLRVSDCLGVILLGTEMTAADIRPFLKLDIPVVLLDTYFEELSCDSILINNIQGAYIAASYLIKKCGGQPGYLHSSYPIQNFTERADGFYNAIRAAGLPVSKSVVHSLTPSVEGAYADMCEILKKGERLASSYFADNDLIATGAMKAFKEFHYRVPEDISVTGFDDLPISTVIEPNLTTVNVPKKYMGEIAARRIISLIRDPHQPPVKTEISTTLVKRRSVCLAHSPQK</sequence>
<keyword evidence="2" id="KW-0238">DNA-binding</keyword>
<dbReference type="AlphaFoldDB" id="A0A7W8HCS1"/>
<dbReference type="PROSITE" id="PS50932">
    <property type="entry name" value="HTH_LACI_2"/>
    <property type="match status" value="1"/>
</dbReference>
<dbReference type="Gene3D" id="3.40.50.2300">
    <property type="match status" value="2"/>
</dbReference>
<dbReference type="GO" id="GO:0000976">
    <property type="term" value="F:transcription cis-regulatory region binding"/>
    <property type="evidence" value="ECO:0007669"/>
    <property type="project" value="TreeGrafter"/>
</dbReference>
<reference evidence="5 6" key="1">
    <citation type="submission" date="2020-08" db="EMBL/GenBank/DDBJ databases">
        <title>Genomic Encyclopedia of Type Strains, Phase IV (KMG-IV): sequencing the most valuable type-strain genomes for metagenomic binning, comparative biology and taxonomic classification.</title>
        <authorList>
            <person name="Goeker M."/>
        </authorList>
    </citation>
    <scope>NUCLEOTIDE SEQUENCE [LARGE SCALE GENOMIC DNA]</scope>
    <source>
        <strain evidence="5 6">DSM 106146</strain>
    </source>
</reference>
<dbReference type="GO" id="GO:0003700">
    <property type="term" value="F:DNA-binding transcription factor activity"/>
    <property type="evidence" value="ECO:0007669"/>
    <property type="project" value="TreeGrafter"/>
</dbReference>